<evidence type="ECO:0008006" key="8">
    <source>
        <dbReference type="Google" id="ProtNLM"/>
    </source>
</evidence>
<dbReference type="Proteomes" id="UP000827284">
    <property type="component" value="Unassembled WGS sequence"/>
</dbReference>
<dbReference type="GO" id="GO:0016020">
    <property type="term" value="C:membrane"/>
    <property type="evidence" value="ECO:0007669"/>
    <property type="project" value="UniProtKB-SubCell"/>
</dbReference>
<dbReference type="PANTHER" id="PTHR16201">
    <property type="entry name" value="SEVEN TRANSMEMBRANE PROTEIN 1-RELATED"/>
    <property type="match status" value="1"/>
</dbReference>
<dbReference type="InterPro" id="IPR051415">
    <property type="entry name" value="LAAT-1"/>
</dbReference>
<comment type="caution">
    <text evidence="6">The sequence shown here is derived from an EMBL/GenBank/DDBJ whole genome shotgun (WGS) entry which is preliminary data.</text>
</comment>
<dbReference type="SMART" id="SM00679">
    <property type="entry name" value="CTNS"/>
    <property type="match status" value="2"/>
</dbReference>
<reference evidence="6" key="1">
    <citation type="submission" date="2021-11" db="EMBL/GenBank/DDBJ databases">
        <authorList>
            <person name="Herlambang A."/>
            <person name="Guo Y."/>
            <person name="Takashima Y."/>
            <person name="Nishizawa T."/>
        </authorList>
    </citation>
    <scope>NUCLEOTIDE SEQUENCE</scope>
    <source>
        <strain evidence="6">E1425</strain>
    </source>
</reference>
<feature type="transmembrane region" description="Helical" evidence="5">
    <location>
        <begin position="41"/>
        <end position="60"/>
    </location>
</feature>
<protein>
    <recommendedName>
        <fullName evidence="8">PQ-loop-domain-containing protein</fullName>
    </recommendedName>
</protein>
<feature type="transmembrane region" description="Helical" evidence="5">
    <location>
        <begin position="12"/>
        <end position="29"/>
    </location>
</feature>
<dbReference type="InterPro" id="IPR006603">
    <property type="entry name" value="PQ-loop_rpt"/>
</dbReference>
<comment type="subcellular location">
    <subcellularLocation>
        <location evidence="1">Membrane</location>
        <topology evidence="1">Multi-pass membrane protein</topology>
    </subcellularLocation>
</comment>
<evidence type="ECO:0000313" key="7">
    <source>
        <dbReference type="Proteomes" id="UP000827284"/>
    </source>
</evidence>
<feature type="transmembrane region" description="Helical" evidence="5">
    <location>
        <begin position="162"/>
        <end position="186"/>
    </location>
</feature>
<dbReference type="Pfam" id="PF04193">
    <property type="entry name" value="PQ-loop"/>
    <property type="match status" value="2"/>
</dbReference>
<dbReference type="PANTHER" id="PTHR16201:SF37">
    <property type="entry name" value="PQ-LOOP REPEAT-CONTAINING PROTEIN"/>
    <property type="match status" value="1"/>
</dbReference>
<evidence type="ECO:0000256" key="1">
    <source>
        <dbReference type="ARBA" id="ARBA00004141"/>
    </source>
</evidence>
<evidence type="ECO:0000313" key="6">
    <source>
        <dbReference type="EMBL" id="GJJ76208.1"/>
    </source>
</evidence>
<keyword evidence="3 5" id="KW-1133">Transmembrane helix</keyword>
<reference evidence="6" key="2">
    <citation type="journal article" date="2022" name="Microbiol. Resour. Announc.">
        <title>Whole-Genome Sequence of Entomortierella parvispora E1425, a Mucoromycotan Fungus Associated with Burkholderiaceae-Related Endosymbiotic Bacteria.</title>
        <authorList>
            <person name="Herlambang A."/>
            <person name="Guo Y."/>
            <person name="Takashima Y."/>
            <person name="Narisawa K."/>
            <person name="Ohta H."/>
            <person name="Nishizawa T."/>
        </authorList>
    </citation>
    <scope>NUCLEOTIDE SEQUENCE</scope>
    <source>
        <strain evidence="6">E1425</strain>
    </source>
</reference>
<dbReference type="AlphaFoldDB" id="A0A9P3LZI1"/>
<accession>A0A9P3LZI1</accession>
<sequence length="315" mass="34884">MPSTRSILENVFGMLGIVFWSFQLLPQVVDNYKAKSTEGLSYSMFFIWTLAALGFGSYGIVEQLSYPIIIQPQIFGALSTVCYLQCLYYGQRTRWSLKWTMIAAVFFFVAMAGIQAGAVFATRAGKDHDVKGTIDAAGIIPIILLAIGFMPQYFDIYRDRSVVGVSMPFIAADAAGACFSLISLAFREEFDLLAALNYVVVLICDLIVVVFYVYFNKLHPELARVREVSMDEEKAANAATEVGEPPFRFEEAQSTSTTIVGTEEDLKASPLGQEEQQHQQQHHHSLGAFLRNGTTIPNHIHATPVLPKVEHPPSA</sequence>
<keyword evidence="7" id="KW-1185">Reference proteome</keyword>
<evidence type="ECO:0000256" key="3">
    <source>
        <dbReference type="ARBA" id="ARBA00022989"/>
    </source>
</evidence>
<evidence type="ECO:0000256" key="4">
    <source>
        <dbReference type="ARBA" id="ARBA00023136"/>
    </source>
</evidence>
<feature type="transmembrane region" description="Helical" evidence="5">
    <location>
        <begin position="101"/>
        <end position="121"/>
    </location>
</feature>
<name>A0A9P3LZI1_9FUNG</name>
<dbReference type="EMBL" id="BQFW01000012">
    <property type="protein sequence ID" value="GJJ76208.1"/>
    <property type="molecule type" value="Genomic_DNA"/>
</dbReference>
<evidence type="ECO:0000256" key="2">
    <source>
        <dbReference type="ARBA" id="ARBA00022692"/>
    </source>
</evidence>
<proteinExistence type="predicted"/>
<dbReference type="OrthoDB" id="407617at2759"/>
<gene>
    <name evidence="6" type="ORF">EMPS_08567</name>
</gene>
<evidence type="ECO:0000256" key="5">
    <source>
        <dbReference type="SAM" id="Phobius"/>
    </source>
</evidence>
<organism evidence="6 7">
    <name type="scientific">Entomortierella parvispora</name>
    <dbReference type="NCBI Taxonomy" id="205924"/>
    <lineage>
        <taxon>Eukaryota</taxon>
        <taxon>Fungi</taxon>
        <taxon>Fungi incertae sedis</taxon>
        <taxon>Mucoromycota</taxon>
        <taxon>Mortierellomycotina</taxon>
        <taxon>Mortierellomycetes</taxon>
        <taxon>Mortierellales</taxon>
        <taxon>Mortierellaceae</taxon>
        <taxon>Entomortierella</taxon>
    </lineage>
</organism>
<feature type="transmembrane region" description="Helical" evidence="5">
    <location>
        <begin position="133"/>
        <end position="150"/>
    </location>
</feature>
<dbReference type="Gene3D" id="1.20.1280.290">
    <property type="match status" value="2"/>
</dbReference>
<feature type="transmembrane region" description="Helical" evidence="5">
    <location>
        <begin position="192"/>
        <end position="215"/>
    </location>
</feature>
<keyword evidence="2 5" id="KW-0812">Transmembrane</keyword>
<keyword evidence="4 5" id="KW-0472">Membrane</keyword>